<evidence type="ECO:0000313" key="2">
    <source>
        <dbReference type="Proteomes" id="UP000679179"/>
    </source>
</evidence>
<dbReference type="EMBL" id="BOPZ01000045">
    <property type="protein sequence ID" value="GIM30607.1"/>
    <property type="molecule type" value="Genomic_DNA"/>
</dbReference>
<name>A0A919S2L3_9CLOT</name>
<proteinExistence type="predicted"/>
<protein>
    <submittedName>
        <fullName evidence="1">Uncharacterized protein</fullName>
    </submittedName>
</protein>
<dbReference type="RefSeq" id="WP_212905273.1">
    <property type="nucleotide sequence ID" value="NZ_BOPZ01000045.1"/>
</dbReference>
<sequence>MTFDDKIKEILETKGDNRLQYISSTPSNNKCSIVIIDKDGNTINRFNFTGQEKIEVEKFLMIT</sequence>
<dbReference type="Proteomes" id="UP000679179">
    <property type="component" value="Unassembled WGS sequence"/>
</dbReference>
<reference evidence="1" key="1">
    <citation type="submission" date="2021-03" db="EMBL/GenBank/DDBJ databases">
        <title>Taxonomic study of Clostridium polyendosporum from meadow-gley soil under rice.</title>
        <authorList>
            <person name="Kobayashi H."/>
            <person name="Tanizawa Y."/>
            <person name="Yagura M."/>
        </authorList>
    </citation>
    <scope>NUCLEOTIDE SEQUENCE</scope>
    <source>
        <strain evidence="1">JCM 30710</strain>
    </source>
</reference>
<gene>
    <name evidence="1" type="ORF">CPJCM30710_32730</name>
</gene>
<keyword evidence="2" id="KW-1185">Reference proteome</keyword>
<evidence type="ECO:0000313" key="1">
    <source>
        <dbReference type="EMBL" id="GIM30607.1"/>
    </source>
</evidence>
<organism evidence="1 2">
    <name type="scientific">Clostridium polyendosporum</name>
    <dbReference type="NCBI Taxonomy" id="69208"/>
    <lineage>
        <taxon>Bacteria</taxon>
        <taxon>Bacillati</taxon>
        <taxon>Bacillota</taxon>
        <taxon>Clostridia</taxon>
        <taxon>Eubacteriales</taxon>
        <taxon>Clostridiaceae</taxon>
        <taxon>Clostridium</taxon>
    </lineage>
</organism>
<accession>A0A919S2L3</accession>
<comment type="caution">
    <text evidence="1">The sequence shown here is derived from an EMBL/GenBank/DDBJ whole genome shotgun (WGS) entry which is preliminary data.</text>
</comment>
<dbReference type="AlphaFoldDB" id="A0A919S2L3"/>